<keyword evidence="5 6" id="KW-0472">Membrane</keyword>
<proteinExistence type="inferred from homology"/>
<keyword evidence="3 6" id="KW-0812">Transmembrane</keyword>
<reference evidence="8" key="1">
    <citation type="submission" date="2015-07" db="EMBL/GenBank/DDBJ databases">
        <title>Complete genome sequence and phylogenetic analysis of Limnochorda pilosa.</title>
        <authorList>
            <person name="Watanabe M."/>
            <person name="Kojima H."/>
            <person name="Fukui M."/>
        </authorList>
    </citation>
    <scope>NUCLEOTIDE SEQUENCE [LARGE SCALE GENOMIC DNA]</scope>
    <source>
        <strain evidence="8">HC45</strain>
    </source>
</reference>
<dbReference type="Proteomes" id="UP000065807">
    <property type="component" value="Chromosome"/>
</dbReference>
<evidence type="ECO:0000313" key="8">
    <source>
        <dbReference type="Proteomes" id="UP000065807"/>
    </source>
</evidence>
<organism evidence="7 8">
    <name type="scientific">Limnochorda pilosa</name>
    <dbReference type="NCBI Taxonomy" id="1555112"/>
    <lineage>
        <taxon>Bacteria</taxon>
        <taxon>Bacillati</taxon>
        <taxon>Bacillota</taxon>
        <taxon>Limnochordia</taxon>
        <taxon>Limnochordales</taxon>
        <taxon>Limnochordaceae</taxon>
        <taxon>Limnochorda</taxon>
    </lineage>
</organism>
<evidence type="ECO:0000256" key="4">
    <source>
        <dbReference type="ARBA" id="ARBA00022989"/>
    </source>
</evidence>
<evidence type="ECO:0000256" key="6">
    <source>
        <dbReference type="SAM" id="Phobius"/>
    </source>
</evidence>
<reference evidence="8" key="2">
    <citation type="journal article" date="2016" name="Int. J. Syst. Evol. Microbiol.">
        <title>Complete genome sequence and cell structure of Limnochorda pilosa, a Gram-negative spore-former within the phylum Firmicutes.</title>
        <authorList>
            <person name="Watanabe M."/>
            <person name="Kojima H."/>
            <person name="Fukui M."/>
        </authorList>
    </citation>
    <scope>NUCLEOTIDE SEQUENCE [LARGE SCALE GENOMIC DNA]</scope>
    <source>
        <strain evidence="8">HC45</strain>
    </source>
</reference>
<evidence type="ECO:0000256" key="3">
    <source>
        <dbReference type="ARBA" id="ARBA00022692"/>
    </source>
</evidence>
<feature type="transmembrane region" description="Helical" evidence="6">
    <location>
        <begin position="264"/>
        <end position="282"/>
    </location>
</feature>
<dbReference type="GO" id="GO:0055085">
    <property type="term" value="P:transmembrane transport"/>
    <property type="evidence" value="ECO:0007669"/>
    <property type="project" value="TreeGrafter"/>
</dbReference>
<dbReference type="KEGG" id="lpil:LIP_1683"/>
<protein>
    <recommendedName>
        <fullName evidence="9">AI-2E family transporter</fullName>
    </recommendedName>
</protein>
<feature type="transmembrane region" description="Helical" evidence="6">
    <location>
        <begin position="230"/>
        <end position="257"/>
    </location>
</feature>
<keyword evidence="4 6" id="KW-1133">Transmembrane helix</keyword>
<dbReference type="STRING" id="1555112.LIP_1683"/>
<evidence type="ECO:0000256" key="2">
    <source>
        <dbReference type="ARBA" id="ARBA00009773"/>
    </source>
</evidence>
<dbReference type="RefSeq" id="WP_068136519.1">
    <property type="nucleotide sequence ID" value="NZ_AP014924.1"/>
</dbReference>
<evidence type="ECO:0000313" key="7">
    <source>
        <dbReference type="EMBL" id="BAS27529.1"/>
    </source>
</evidence>
<dbReference type="PANTHER" id="PTHR21716:SF68">
    <property type="entry name" value="TRANSPORT PROTEIN YTVI-RELATED"/>
    <property type="match status" value="1"/>
</dbReference>
<sequence>MTRSKGWVVAAAGAGVGLLLFYLLLPHLGPLVLGLLLAVLIDRPVTALERRGLGRGVAALAVLAGSALGMAALVGWVGSALFGEVRELAGALPQLRAALERGGSGPAAVAGAWTEALPPLLQGLAQRALESAYGAAGQWVEAAVRALARAPSLVWPLAVATMVAYFASRDRRLLAGAVVAYTPPDLRRRAARLRSRLLLQVAAFLHAQLLLVTLSAILSSLALLALGSPYALSLGLLAGLLDLVPFLGPTAVFGVLAAVRALQGAPVGALAAAAAGLGVFAARQAAEPRVVAGRTQLHPLTVVLAVYLGSRLLGLMGFLLGPVLALAVKALLVEGRR</sequence>
<dbReference type="Pfam" id="PF01594">
    <property type="entry name" value="AI-2E_transport"/>
    <property type="match status" value="1"/>
</dbReference>
<evidence type="ECO:0000256" key="1">
    <source>
        <dbReference type="ARBA" id="ARBA00004141"/>
    </source>
</evidence>
<dbReference type="GO" id="GO:0016020">
    <property type="term" value="C:membrane"/>
    <property type="evidence" value="ECO:0007669"/>
    <property type="project" value="UniProtKB-SubCell"/>
</dbReference>
<keyword evidence="8" id="KW-1185">Reference proteome</keyword>
<comment type="similarity">
    <text evidence="2">Belongs to the autoinducer-2 exporter (AI-2E) (TC 2.A.86) family.</text>
</comment>
<feature type="transmembrane region" description="Helical" evidence="6">
    <location>
        <begin position="60"/>
        <end position="82"/>
    </location>
</feature>
<dbReference type="PANTHER" id="PTHR21716">
    <property type="entry name" value="TRANSMEMBRANE PROTEIN"/>
    <property type="match status" value="1"/>
</dbReference>
<evidence type="ECO:0008006" key="9">
    <source>
        <dbReference type="Google" id="ProtNLM"/>
    </source>
</evidence>
<feature type="transmembrane region" description="Helical" evidence="6">
    <location>
        <begin position="197"/>
        <end position="224"/>
    </location>
</feature>
<comment type="subcellular location">
    <subcellularLocation>
        <location evidence="1">Membrane</location>
        <topology evidence="1">Multi-pass membrane protein</topology>
    </subcellularLocation>
</comment>
<gene>
    <name evidence="7" type="ORF">LIP_1683</name>
</gene>
<dbReference type="EMBL" id="AP014924">
    <property type="protein sequence ID" value="BAS27529.1"/>
    <property type="molecule type" value="Genomic_DNA"/>
</dbReference>
<dbReference type="AlphaFoldDB" id="A0A0K2SL01"/>
<name>A0A0K2SL01_LIMPI</name>
<feature type="transmembrane region" description="Helical" evidence="6">
    <location>
        <begin position="302"/>
        <end position="328"/>
    </location>
</feature>
<accession>A0A0K2SL01</accession>
<dbReference type="InterPro" id="IPR002549">
    <property type="entry name" value="AI-2E-like"/>
</dbReference>
<feature type="transmembrane region" description="Helical" evidence="6">
    <location>
        <begin position="7"/>
        <end position="25"/>
    </location>
</feature>
<evidence type="ECO:0000256" key="5">
    <source>
        <dbReference type="ARBA" id="ARBA00023136"/>
    </source>
</evidence>